<accession>A0A326UPN3</accession>
<dbReference type="EMBL" id="QKUF01000001">
    <property type="protein sequence ID" value="PZW36149.1"/>
    <property type="molecule type" value="Genomic_DNA"/>
</dbReference>
<dbReference type="Pfam" id="PF02706">
    <property type="entry name" value="Wzz"/>
    <property type="match status" value="1"/>
</dbReference>
<evidence type="ECO:0000256" key="4">
    <source>
        <dbReference type="ARBA" id="ARBA00008883"/>
    </source>
</evidence>
<dbReference type="EC" id="2.7.10.2" evidence="5"/>
<keyword evidence="10" id="KW-0547">Nucleotide-binding</keyword>
<keyword evidence="9 18" id="KW-0812">Transmembrane</keyword>
<keyword evidence="14 18" id="KW-0472">Membrane</keyword>
<comment type="similarity">
    <text evidence="3">Belongs to the CpsD/CapB family.</text>
</comment>
<evidence type="ECO:0000256" key="13">
    <source>
        <dbReference type="ARBA" id="ARBA00022989"/>
    </source>
</evidence>
<evidence type="ECO:0000256" key="6">
    <source>
        <dbReference type="ARBA" id="ARBA00022475"/>
    </source>
</evidence>
<dbReference type="Proteomes" id="UP000248806">
    <property type="component" value="Unassembled WGS sequence"/>
</dbReference>
<feature type="transmembrane region" description="Helical" evidence="18">
    <location>
        <begin position="169"/>
        <end position="190"/>
    </location>
</feature>
<dbReference type="SUPFAM" id="SSF52540">
    <property type="entry name" value="P-loop containing nucleoside triphosphate hydrolases"/>
    <property type="match status" value="1"/>
</dbReference>
<protein>
    <recommendedName>
        <fullName evidence="5">non-specific protein-tyrosine kinase</fullName>
        <ecNumber evidence="5">2.7.10.2</ecNumber>
    </recommendedName>
</protein>
<keyword evidence="13 18" id="KW-1133">Transmembrane helix</keyword>
<dbReference type="PANTHER" id="PTHR32309:SF13">
    <property type="entry name" value="FERRIC ENTEROBACTIN TRANSPORT PROTEIN FEPE"/>
    <property type="match status" value="1"/>
</dbReference>
<proteinExistence type="inferred from homology"/>
<evidence type="ECO:0000256" key="11">
    <source>
        <dbReference type="ARBA" id="ARBA00022777"/>
    </source>
</evidence>
<comment type="similarity">
    <text evidence="2">Belongs to the CpsC/CapA family.</text>
</comment>
<evidence type="ECO:0000256" key="5">
    <source>
        <dbReference type="ARBA" id="ARBA00011903"/>
    </source>
</evidence>
<dbReference type="PANTHER" id="PTHR32309">
    <property type="entry name" value="TYROSINE-PROTEIN KINASE"/>
    <property type="match status" value="1"/>
</dbReference>
<feature type="compositionally biased region" description="Low complexity" evidence="17">
    <location>
        <begin position="452"/>
        <end position="510"/>
    </location>
</feature>
<feature type="domain" description="Polysaccharide chain length determinant N-terminal" evidence="19">
    <location>
        <begin position="10"/>
        <end position="88"/>
    </location>
</feature>
<evidence type="ECO:0000256" key="12">
    <source>
        <dbReference type="ARBA" id="ARBA00022840"/>
    </source>
</evidence>
<comment type="similarity">
    <text evidence="4">Belongs to the etk/wzc family.</text>
</comment>
<dbReference type="InterPro" id="IPR005702">
    <property type="entry name" value="Wzc-like_C"/>
</dbReference>
<dbReference type="InterPro" id="IPR003856">
    <property type="entry name" value="LPS_length_determ_N"/>
</dbReference>
<evidence type="ECO:0000256" key="9">
    <source>
        <dbReference type="ARBA" id="ARBA00022692"/>
    </source>
</evidence>
<keyword evidence="15" id="KW-0829">Tyrosine-protein kinase</keyword>
<keyword evidence="6" id="KW-1003">Cell membrane</keyword>
<dbReference type="AlphaFoldDB" id="A0A326UPN3"/>
<comment type="caution">
    <text evidence="21">The sequence shown here is derived from an EMBL/GenBank/DDBJ whole genome shotgun (WGS) entry which is preliminary data.</text>
</comment>
<gene>
    <name evidence="21" type="ORF">EI42_00319</name>
</gene>
<evidence type="ECO:0000256" key="1">
    <source>
        <dbReference type="ARBA" id="ARBA00004429"/>
    </source>
</evidence>
<comment type="catalytic activity">
    <reaction evidence="16">
        <text>L-tyrosyl-[protein] + ATP = O-phospho-L-tyrosyl-[protein] + ADP + H(+)</text>
        <dbReference type="Rhea" id="RHEA:10596"/>
        <dbReference type="Rhea" id="RHEA-COMP:10136"/>
        <dbReference type="Rhea" id="RHEA-COMP:20101"/>
        <dbReference type="ChEBI" id="CHEBI:15378"/>
        <dbReference type="ChEBI" id="CHEBI:30616"/>
        <dbReference type="ChEBI" id="CHEBI:46858"/>
        <dbReference type="ChEBI" id="CHEBI:61978"/>
        <dbReference type="ChEBI" id="CHEBI:456216"/>
        <dbReference type="EC" id="2.7.10.2"/>
    </reaction>
</comment>
<feature type="domain" description="AAA" evidence="20">
    <location>
        <begin position="251"/>
        <end position="386"/>
    </location>
</feature>
<dbReference type="OrthoDB" id="9794577at2"/>
<evidence type="ECO:0000256" key="2">
    <source>
        <dbReference type="ARBA" id="ARBA00006683"/>
    </source>
</evidence>
<evidence type="ECO:0000256" key="7">
    <source>
        <dbReference type="ARBA" id="ARBA00022519"/>
    </source>
</evidence>
<dbReference type="GO" id="GO:0005886">
    <property type="term" value="C:plasma membrane"/>
    <property type="evidence" value="ECO:0007669"/>
    <property type="project" value="UniProtKB-SubCell"/>
</dbReference>
<evidence type="ECO:0000256" key="15">
    <source>
        <dbReference type="ARBA" id="ARBA00023137"/>
    </source>
</evidence>
<evidence type="ECO:0000313" key="22">
    <source>
        <dbReference type="Proteomes" id="UP000248806"/>
    </source>
</evidence>
<dbReference type="CDD" id="cd05387">
    <property type="entry name" value="BY-kinase"/>
    <property type="match status" value="1"/>
</dbReference>
<dbReference type="InterPro" id="IPR027417">
    <property type="entry name" value="P-loop_NTPase"/>
</dbReference>
<evidence type="ECO:0000256" key="14">
    <source>
        <dbReference type="ARBA" id="ARBA00023136"/>
    </source>
</evidence>
<dbReference type="GO" id="GO:0004713">
    <property type="term" value="F:protein tyrosine kinase activity"/>
    <property type="evidence" value="ECO:0007669"/>
    <property type="project" value="UniProtKB-KW"/>
</dbReference>
<evidence type="ECO:0000256" key="17">
    <source>
        <dbReference type="SAM" id="MobiDB-lite"/>
    </source>
</evidence>
<dbReference type="InterPro" id="IPR025669">
    <property type="entry name" value="AAA_dom"/>
</dbReference>
<reference evidence="21 22" key="1">
    <citation type="submission" date="2018-06" db="EMBL/GenBank/DDBJ databases">
        <title>Genomic Encyclopedia of Archaeal and Bacterial Type Strains, Phase II (KMG-II): from individual species to whole genera.</title>
        <authorList>
            <person name="Goeker M."/>
        </authorList>
    </citation>
    <scope>NUCLEOTIDE SEQUENCE [LARGE SCALE GENOMIC DNA]</scope>
    <source>
        <strain evidence="21 22">ATCC BAA-1881</strain>
    </source>
</reference>
<evidence type="ECO:0000259" key="20">
    <source>
        <dbReference type="Pfam" id="PF13614"/>
    </source>
</evidence>
<keyword evidence="7" id="KW-0997">Cell inner membrane</keyword>
<name>A0A326UPN3_THEHA</name>
<evidence type="ECO:0000256" key="3">
    <source>
        <dbReference type="ARBA" id="ARBA00007316"/>
    </source>
</evidence>
<dbReference type="NCBIfam" id="TIGR01007">
    <property type="entry name" value="eps_fam"/>
    <property type="match status" value="1"/>
</dbReference>
<keyword evidence="22" id="KW-1185">Reference proteome</keyword>
<feature type="transmembrane region" description="Helical" evidence="18">
    <location>
        <begin position="15"/>
        <end position="38"/>
    </location>
</feature>
<evidence type="ECO:0000313" key="21">
    <source>
        <dbReference type="EMBL" id="PZW36149.1"/>
    </source>
</evidence>
<keyword evidence="12" id="KW-0067">ATP-binding</keyword>
<dbReference type="Gene3D" id="3.40.50.300">
    <property type="entry name" value="P-loop containing nucleotide triphosphate hydrolases"/>
    <property type="match status" value="1"/>
</dbReference>
<sequence>MRISLSRYILLAKKWVWLVVVGVVICGVGTFAVSKLFIKPTYKASASIVVTLQTSSSPSDNATAALTLLPTYIELVTNPTVLQPVVSKYHMQSANELASKISVKQIGGTQVIEVTVSDEDPKMATNITNDVAQNFAQYQNTQLGGVSQLRVVPAIEPTRPSKPQPTQDAIVGALVGFGLAIALIVVFEWLDDRVPNPEEMQKLLEADALTIIPELSKNQQGKNAEDTPELAEGCRVLCSNIATAQTQQPFKLIMLTSALAGEGKSTIAANLATFLAMSGKRVLLVDADLRNPVLDKHFHINNQNGLAQILMGVWGNNEMALDGIPTEIPTLRLMPAGTRPQNPAELLISDTARRLFKHYQDTNRFDYVIFDTPPLLPVADAQIVASYAEVSVLVVAASRSPRRLLNRAMQILRRTGTRVLGLAINRSQWPEYGDIHDYRGSVQTQGAPLLKAAPAAQQRVPQQASPVANQPQMQPAQMQPMQQMQPGHQMAPNSPSMMPNAPSMAPGSAPMMPPLNGSRGLLSQQQPQQNNQRR</sequence>
<evidence type="ECO:0000259" key="19">
    <source>
        <dbReference type="Pfam" id="PF02706"/>
    </source>
</evidence>
<evidence type="ECO:0000256" key="16">
    <source>
        <dbReference type="ARBA" id="ARBA00051245"/>
    </source>
</evidence>
<dbReference type="Pfam" id="PF13614">
    <property type="entry name" value="AAA_31"/>
    <property type="match status" value="1"/>
</dbReference>
<dbReference type="InterPro" id="IPR050445">
    <property type="entry name" value="Bact_polysacc_biosynth/exp"/>
</dbReference>
<dbReference type="GO" id="GO:0005524">
    <property type="term" value="F:ATP binding"/>
    <property type="evidence" value="ECO:0007669"/>
    <property type="project" value="UniProtKB-KW"/>
</dbReference>
<comment type="subcellular location">
    <subcellularLocation>
        <location evidence="1">Cell inner membrane</location>
        <topology evidence="1">Multi-pass membrane protein</topology>
    </subcellularLocation>
</comment>
<keyword evidence="8" id="KW-0808">Transferase</keyword>
<evidence type="ECO:0000256" key="8">
    <source>
        <dbReference type="ARBA" id="ARBA00022679"/>
    </source>
</evidence>
<feature type="compositionally biased region" description="Low complexity" evidence="17">
    <location>
        <begin position="524"/>
        <end position="534"/>
    </location>
</feature>
<feature type="region of interest" description="Disordered" evidence="17">
    <location>
        <begin position="452"/>
        <end position="534"/>
    </location>
</feature>
<evidence type="ECO:0000256" key="10">
    <source>
        <dbReference type="ARBA" id="ARBA00022741"/>
    </source>
</evidence>
<keyword evidence="11" id="KW-0418">Kinase</keyword>
<evidence type="ECO:0000256" key="18">
    <source>
        <dbReference type="SAM" id="Phobius"/>
    </source>
</evidence>
<dbReference type="RefSeq" id="WP_111318137.1">
    <property type="nucleotide sequence ID" value="NZ_BIFX01000001.1"/>
</dbReference>
<organism evidence="21 22">
    <name type="scientific">Thermosporothrix hazakensis</name>
    <dbReference type="NCBI Taxonomy" id="644383"/>
    <lineage>
        <taxon>Bacteria</taxon>
        <taxon>Bacillati</taxon>
        <taxon>Chloroflexota</taxon>
        <taxon>Ktedonobacteria</taxon>
        <taxon>Ktedonobacterales</taxon>
        <taxon>Thermosporotrichaceae</taxon>
        <taxon>Thermosporothrix</taxon>
    </lineage>
</organism>